<dbReference type="RefSeq" id="WP_211857769.1">
    <property type="nucleotide sequence ID" value="NZ_JAAGBB010000083.1"/>
</dbReference>
<feature type="signal peptide" evidence="1">
    <location>
        <begin position="1"/>
        <end position="18"/>
    </location>
</feature>
<sequence>MRSLLVLVLSLCAGPALAQGFDGTWNGRLRCDALNQPGQRPLDTAILVTVANGRATFRRTVLNPADGSPTGIVEVGEGPVGTDGSVTLEGGANGPRYTYTSRYAGRLSAARGSGQLSGAQDWAATGAVSGQRRPCTIGLRRAS</sequence>
<reference evidence="3" key="1">
    <citation type="journal article" date="2021" name="Syst. Appl. Microbiol.">
        <title>Roseomonas hellenica sp. nov., isolated from roots of wild-growing Alkanna tinctoria.</title>
        <authorList>
            <person name="Rat A."/>
            <person name="Naranjo H.D."/>
            <person name="Lebbe L."/>
            <person name="Cnockaert M."/>
            <person name="Krigas N."/>
            <person name="Grigoriadou K."/>
            <person name="Maloupa E."/>
            <person name="Willems A."/>
        </authorList>
    </citation>
    <scope>NUCLEOTIDE SEQUENCE [LARGE SCALE GENOMIC DNA]</scope>
    <source>
        <strain evidence="3">LMG 31523</strain>
    </source>
</reference>
<dbReference type="EMBL" id="JAAGBB010000083">
    <property type="protein sequence ID" value="MBR0669116.1"/>
    <property type="molecule type" value="Genomic_DNA"/>
</dbReference>
<protein>
    <submittedName>
        <fullName evidence="2">Uncharacterized protein</fullName>
    </submittedName>
</protein>
<name>A0ABS5F9F3_9PROT</name>
<accession>A0ABS5F9F3</accession>
<proteinExistence type="predicted"/>
<keyword evidence="1" id="KW-0732">Signal</keyword>
<evidence type="ECO:0000256" key="1">
    <source>
        <dbReference type="SAM" id="SignalP"/>
    </source>
</evidence>
<dbReference type="Proteomes" id="UP001196870">
    <property type="component" value="Unassembled WGS sequence"/>
</dbReference>
<gene>
    <name evidence="2" type="ORF">GXW71_32500</name>
</gene>
<comment type="caution">
    <text evidence="2">The sequence shown here is derived from an EMBL/GenBank/DDBJ whole genome shotgun (WGS) entry which is preliminary data.</text>
</comment>
<feature type="chain" id="PRO_5046976607" evidence="1">
    <location>
        <begin position="19"/>
        <end position="143"/>
    </location>
</feature>
<keyword evidence="3" id="KW-1185">Reference proteome</keyword>
<evidence type="ECO:0000313" key="2">
    <source>
        <dbReference type="EMBL" id="MBR0669116.1"/>
    </source>
</evidence>
<evidence type="ECO:0000313" key="3">
    <source>
        <dbReference type="Proteomes" id="UP001196870"/>
    </source>
</evidence>
<organism evidence="2 3">
    <name type="scientific">Plastoroseomonas hellenica</name>
    <dbReference type="NCBI Taxonomy" id="2687306"/>
    <lineage>
        <taxon>Bacteria</taxon>
        <taxon>Pseudomonadati</taxon>
        <taxon>Pseudomonadota</taxon>
        <taxon>Alphaproteobacteria</taxon>
        <taxon>Acetobacterales</taxon>
        <taxon>Acetobacteraceae</taxon>
        <taxon>Plastoroseomonas</taxon>
    </lineage>
</organism>